<dbReference type="PANTHER" id="PTHR33164">
    <property type="entry name" value="TRANSCRIPTIONAL REGULATOR, MARR FAMILY"/>
    <property type="match status" value="1"/>
</dbReference>
<dbReference type="InterPro" id="IPR036390">
    <property type="entry name" value="WH_DNA-bd_sf"/>
</dbReference>
<dbReference type="PROSITE" id="PS50995">
    <property type="entry name" value="HTH_MARR_2"/>
    <property type="match status" value="1"/>
</dbReference>
<dbReference type="InterPro" id="IPR000835">
    <property type="entry name" value="HTH_MarR-typ"/>
</dbReference>
<keyword evidence="2" id="KW-0238">DNA-binding</keyword>
<feature type="domain" description="HTH marR-type" evidence="5">
    <location>
        <begin position="61"/>
        <end position="193"/>
    </location>
</feature>
<dbReference type="Gene3D" id="1.10.10.10">
    <property type="entry name" value="Winged helix-like DNA-binding domain superfamily/Winged helix DNA-binding domain"/>
    <property type="match status" value="1"/>
</dbReference>
<dbReference type="PROSITE" id="PS01117">
    <property type="entry name" value="HTH_MARR_1"/>
    <property type="match status" value="1"/>
</dbReference>
<evidence type="ECO:0000313" key="7">
    <source>
        <dbReference type="Proteomes" id="UP001595536"/>
    </source>
</evidence>
<feature type="region of interest" description="Disordered" evidence="4">
    <location>
        <begin position="1"/>
        <end position="56"/>
    </location>
</feature>
<keyword evidence="7" id="KW-1185">Reference proteome</keyword>
<keyword evidence="3" id="KW-0804">Transcription</keyword>
<organism evidence="6 7">
    <name type="scientific">Camelimonas abortus</name>
    <dbReference type="NCBI Taxonomy" id="1017184"/>
    <lineage>
        <taxon>Bacteria</taxon>
        <taxon>Pseudomonadati</taxon>
        <taxon>Pseudomonadota</taxon>
        <taxon>Alphaproteobacteria</taxon>
        <taxon>Hyphomicrobiales</taxon>
        <taxon>Chelatococcaceae</taxon>
        <taxon>Camelimonas</taxon>
    </lineage>
</organism>
<accession>A0ABV7LGA3</accession>
<reference evidence="7" key="1">
    <citation type="journal article" date="2019" name="Int. J. Syst. Evol. Microbiol.">
        <title>The Global Catalogue of Microorganisms (GCM) 10K type strain sequencing project: providing services to taxonomists for standard genome sequencing and annotation.</title>
        <authorList>
            <consortium name="The Broad Institute Genomics Platform"/>
            <consortium name="The Broad Institute Genome Sequencing Center for Infectious Disease"/>
            <person name="Wu L."/>
            <person name="Ma J."/>
        </authorList>
    </citation>
    <scope>NUCLEOTIDE SEQUENCE [LARGE SCALE GENOMIC DNA]</scope>
    <source>
        <strain evidence="7">CCM 7941</strain>
    </source>
</reference>
<comment type="caution">
    <text evidence="6">The sequence shown here is derived from an EMBL/GenBank/DDBJ whole genome shotgun (WGS) entry which is preliminary data.</text>
</comment>
<evidence type="ECO:0000256" key="3">
    <source>
        <dbReference type="ARBA" id="ARBA00023163"/>
    </source>
</evidence>
<evidence type="ECO:0000256" key="2">
    <source>
        <dbReference type="ARBA" id="ARBA00023125"/>
    </source>
</evidence>
<dbReference type="Pfam" id="PF12802">
    <property type="entry name" value="MarR_2"/>
    <property type="match status" value="1"/>
</dbReference>
<proteinExistence type="predicted"/>
<keyword evidence="1" id="KW-0805">Transcription regulation</keyword>
<sequence length="208" mass="22723">MTDIMEVTVSDCRTERDRPATPELLDRPGCGASAVGRAGPPPQQGGAPEPQAAPLAGPEPAFDLIELLFFSYRDFVGDADRRLAADGFGRAHHRVLYFVSRNPGMTVNGLLELLRITKQSLNRVLKELIDRGHITQKEGEADRRQRLLYVTDTGAALVHELAVLQSRRINRALAQCAPGARAHVADFLGALTDQRLPDRRGGQLRGKG</sequence>
<protein>
    <submittedName>
        <fullName evidence="6">MarR family winged helix-turn-helix transcriptional regulator</fullName>
    </submittedName>
</protein>
<dbReference type="InterPro" id="IPR039422">
    <property type="entry name" value="MarR/SlyA-like"/>
</dbReference>
<feature type="compositionally biased region" description="Basic and acidic residues" evidence="4">
    <location>
        <begin position="12"/>
        <end position="26"/>
    </location>
</feature>
<evidence type="ECO:0000256" key="1">
    <source>
        <dbReference type="ARBA" id="ARBA00023015"/>
    </source>
</evidence>
<feature type="compositionally biased region" description="Low complexity" evidence="4">
    <location>
        <begin position="44"/>
        <end position="56"/>
    </location>
</feature>
<dbReference type="InterPro" id="IPR036388">
    <property type="entry name" value="WH-like_DNA-bd_sf"/>
</dbReference>
<dbReference type="Proteomes" id="UP001595536">
    <property type="component" value="Unassembled WGS sequence"/>
</dbReference>
<name>A0ABV7LGA3_9HYPH</name>
<dbReference type="SUPFAM" id="SSF46785">
    <property type="entry name" value="Winged helix' DNA-binding domain"/>
    <property type="match status" value="1"/>
</dbReference>
<evidence type="ECO:0000259" key="5">
    <source>
        <dbReference type="PROSITE" id="PS50995"/>
    </source>
</evidence>
<dbReference type="SMART" id="SM00347">
    <property type="entry name" value="HTH_MARR"/>
    <property type="match status" value="1"/>
</dbReference>
<dbReference type="RefSeq" id="WP_376829446.1">
    <property type="nucleotide sequence ID" value="NZ_JBHLWR010000006.1"/>
</dbReference>
<dbReference type="PANTHER" id="PTHR33164:SF44">
    <property type="entry name" value="TRANSCRIPTIONAL REGULATORY PROTEIN"/>
    <property type="match status" value="1"/>
</dbReference>
<dbReference type="EMBL" id="JBHRUV010000068">
    <property type="protein sequence ID" value="MFC3266972.1"/>
    <property type="molecule type" value="Genomic_DNA"/>
</dbReference>
<evidence type="ECO:0000256" key="4">
    <source>
        <dbReference type="SAM" id="MobiDB-lite"/>
    </source>
</evidence>
<evidence type="ECO:0000313" key="6">
    <source>
        <dbReference type="EMBL" id="MFC3266972.1"/>
    </source>
</evidence>
<dbReference type="InterPro" id="IPR023187">
    <property type="entry name" value="Tscrpt_reg_MarR-type_CS"/>
</dbReference>
<gene>
    <name evidence="6" type="ORF">ACFOEX_11510</name>
</gene>